<sequence length="251" mass="28259">MIPIVVSIATVPSRIGKLQPTLDSLLAGDLVPTRILLVHPEFCAWEQSGYVVPDFLVNGAYARVEHVIASRDWGSSTKILGSIPRIQEPSYLVIADDDVIYSPWFLKNLIAAQRKNHGSSFSYHTYREHGVPVATGCDGVSFYTPNLDGIEEFAAKNITDTKLMYHDDLWLGFFLYQKGVRLRRLRSPEPVYTQVLPNNILSAPKEPVSARHVITEQHLPRLIQQLGWVSRAQLSFWALHKRVANKLGFAI</sequence>
<dbReference type="Proteomes" id="UP000558192">
    <property type="component" value="Unassembled WGS sequence"/>
</dbReference>
<protein>
    <recommendedName>
        <fullName evidence="3">Glycosyltransferase family 2 protein</fullName>
    </recommendedName>
</protein>
<dbReference type="AlphaFoldDB" id="A0A7X6BFZ0"/>
<evidence type="ECO:0000313" key="1">
    <source>
        <dbReference type="EMBL" id="NJC04506.1"/>
    </source>
</evidence>
<gene>
    <name evidence="1" type="ORF">GGQ97_000299</name>
</gene>
<accession>A0A7X6BFZ0</accession>
<name>A0A7X6BFZ0_9SPHN</name>
<evidence type="ECO:0008006" key="3">
    <source>
        <dbReference type="Google" id="ProtNLM"/>
    </source>
</evidence>
<evidence type="ECO:0000313" key="2">
    <source>
        <dbReference type="Proteomes" id="UP000558192"/>
    </source>
</evidence>
<proteinExistence type="predicted"/>
<dbReference type="EMBL" id="JAATJC010000001">
    <property type="protein sequence ID" value="NJC04506.1"/>
    <property type="molecule type" value="Genomic_DNA"/>
</dbReference>
<comment type="caution">
    <text evidence="1">The sequence shown here is derived from an EMBL/GenBank/DDBJ whole genome shotgun (WGS) entry which is preliminary data.</text>
</comment>
<reference evidence="1 2" key="1">
    <citation type="submission" date="2020-03" db="EMBL/GenBank/DDBJ databases">
        <title>Genomic Encyclopedia of Type Strains, Phase IV (KMG-IV): sequencing the most valuable type-strain genomes for metagenomic binning, comparative biology and taxonomic classification.</title>
        <authorList>
            <person name="Goeker M."/>
        </authorList>
    </citation>
    <scope>NUCLEOTIDE SEQUENCE [LARGE SCALE GENOMIC DNA]</scope>
    <source>
        <strain evidence="1 2">DSM 16846</strain>
    </source>
</reference>
<keyword evidence="2" id="KW-1185">Reference proteome</keyword>
<organism evidence="1 2">
    <name type="scientific">Sphingomonas kaistensis</name>
    <dbReference type="NCBI Taxonomy" id="298708"/>
    <lineage>
        <taxon>Bacteria</taxon>
        <taxon>Pseudomonadati</taxon>
        <taxon>Pseudomonadota</taxon>
        <taxon>Alphaproteobacteria</taxon>
        <taxon>Sphingomonadales</taxon>
        <taxon>Sphingomonadaceae</taxon>
        <taxon>Sphingomonas</taxon>
    </lineage>
</organism>
<dbReference type="RefSeq" id="WP_168067315.1">
    <property type="nucleotide sequence ID" value="NZ_JAATJC010000001.1"/>
</dbReference>